<evidence type="ECO:0000313" key="2">
    <source>
        <dbReference type="Proteomes" id="UP001159427"/>
    </source>
</evidence>
<keyword evidence="2" id="KW-1185">Reference proteome</keyword>
<dbReference type="EMBL" id="CALNXI010000732">
    <property type="protein sequence ID" value="CAH3041587.1"/>
    <property type="molecule type" value="Genomic_DNA"/>
</dbReference>
<name>A0ABN8N2K0_9CNID</name>
<dbReference type="Proteomes" id="UP001159427">
    <property type="component" value="Unassembled WGS sequence"/>
</dbReference>
<proteinExistence type="predicted"/>
<reference evidence="1 2" key="1">
    <citation type="submission" date="2022-05" db="EMBL/GenBank/DDBJ databases">
        <authorList>
            <consortium name="Genoscope - CEA"/>
            <person name="William W."/>
        </authorList>
    </citation>
    <scope>NUCLEOTIDE SEQUENCE [LARGE SCALE GENOMIC DNA]</scope>
</reference>
<sequence>MEKFCDVHAPGLFEDIFQAILNDDKQPPSIKRCNLQRIRDLEKINHIYLMMFHWQKNCPMQKASGLQLKLSGASYSSLMSGMVLGYSCHPHSINNYEKALATTNKEEVRKKVKIAMKSFLNNVKDHKLYIYNAVIFATASKDLSQKLFSKEEKFILRIEDDIHFIHAQRKPTSSVTSTSWRMCTVLADIHCNIHAVPQNDDIKLNHRSPRVVMPDGAIRECQGGIDIDHL</sequence>
<comment type="caution">
    <text evidence="1">The sequence shown here is derived from an EMBL/GenBank/DDBJ whole genome shotgun (WGS) entry which is preliminary data.</text>
</comment>
<accession>A0ABN8N2K0</accession>
<gene>
    <name evidence="1" type="ORF">PEVE_00040349</name>
</gene>
<evidence type="ECO:0000313" key="1">
    <source>
        <dbReference type="EMBL" id="CAH3041587.1"/>
    </source>
</evidence>
<organism evidence="1 2">
    <name type="scientific">Porites evermanni</name>
    <dbReference type="NCBI Taxonomy" id="104178"/>
    <lineage>
        <taxon>Eukaryota</taxon>
        <taxon>Metazoa</taxon>
        <taxon>Cnidaria</taxon>
        <taxon>Anthozoa</taxon>
        <taxon>Hexacorallia</taxon>
        <taxon>Scleractinia</taxon>
        <taxon>Fungiina</taxon>
        <taxon>Poritidae</taxon>
        <taxon>Porites</taxon>
    </lineage>
</organism>
<protein>
    <submittedName>
        <fullName evidence="1">Uncharacterized protein</fullName>
    </submittedName>
</protein>